<reference evidence="2 3" key="1">
    <citation type="submission" date="2016-04" db="EMBL/GenBank/DDBJ databases">
        <title>Genome sequence of Clostridium magnum DSM 2767.</title>
        <authorList>
            <person name="Poehlein A."/>
            <person name="Uhlig R."/>
            <person name="Fischer R."/>
            <person name="Bahl H."/>
            <person name="Daniel R."/>
        </authorList>
    </citation>
    <scope>NUCLEOTIDE SEQUENCE [LARGE SCALE GENOMIC DNA]</scope>
    <source>
        <strain evidence="2 3">DSM 2767</strain>
    </source>
</reference>
<keyword evidence="1" id="KW-0472">Membrane</keyword>
<organism evidence="2 3">
    <name type="scientific">Clostridium magnum DSM 2767</name>
    <dbReference type="NCBI Taxonomy" id="1121326"/>
    <lineage>
        <taxon>Bacteria</taxon>
        <taxon>Bacillati</taxon>
        <taxon>Bacillota</taxon>
        <taxon>Clostridia</taxon>
        <taxon>Eubacteriales</taxon>
        <taxon>Clostridiaceae</taxon>
        <taxon>Clostridium</taxon>
    </lineage>
</organism>
<dbReference type="Proteomes" id="UP000076603">
    <property type="component" value="Unassembled WGS sequence"/>
</dbReference>
<feature type="transmembrane region" description="Helical" evidence="1">
    <location>
        <begin position="7"/>
        <end position="25"/>
    </location>
</feature>
<sequence>MGYKRNRLLYGLMITIVIALGLTSRKMHNVIPDFLNTYLGDALWALMSFIAFGFIFRTMKTKGVALIGIIFCYLIELSQLYHANWIDSIRRTTLGGLVLGYGFLWSDLIAYAIGIGVGVAMELLFNKINLYIILSRK</sequence>
<dbReference type="RefSeq" id="WP_066624290.1">
    <property type="nucleotide sequence ID" value="NZ_FQXL01000005.1"/>
</dbReference>
<dbReference type="OrthoDB" id="5360192at2"/>
<dbReference type="Pfam" id="PF10990">
    <property type="entry name" value="DUF2809"/>
    <property type="match status" value="1"/>
</dbReference>
<evidence type="ECO:0008006" key="4">
    <source>
        <dbReference type="Google" id="ProtNLM"/>
    </source>
</evidence>
<gene>
    <name evidence="2" type="ORF">CLMAG_32540</name>
</gene>
<dbReference type="PATRIC" id="fig|1121326.3.peg.3286"/>
<evidence type="ECO:0000313" key="2">
    <source>
        <dbReference type="EMBL" id="KZL91495.1"/>
    </source>
</evidence>
<comment type="caution">
    <text evidence="2">The sequence shown here is derived from an EMBL/GenBank/DDBJ whole genome shotgun (WGS) entry which is preliminary data.</text>
</comment>
<feature type="transmembrane region" description="Helical" evidence="1">
    <location>
        <begin position="37"/>
        <end position="56"/>
    </location>
</feature>
<keyword evidence="3" id="KW-1185">Reference proteome</keyword>
<dbReference type="InterPro" id="IPR021257">
    <property type="entry name" value="DUF2809"/>
</dbReference>
<feature type="transmembrane region" description="Helical" evidence="1">
    <location>
        <begin position="103"/>
        <end position="125"/>
    </location>
</feature>
<evidence type="ECO:0000256" key="1">
    <source>
        <dbReference type="SAM" id="Phobius"/>
    </source>
</evidence>
<feature type="transmembrane region" description="Helical" evidence="1">
    <location>
        <begin position="63"/>
        <end position="83"/>
    </location>
</feature>
<keyword evidence="1" id="KW-1133">Transmembrane helix</keyword>
<name>A0A161WII7_9CLOT</name>
<proteinExistence type="predicted"/>
<protein>
    <recommendedName>
        <fullName evidence="4">DUF2809 domain-containing protein</fullName>
    </recommendedName>
</protein>
<accession>A0A161WII7</accession>
<dbReference type="AlphaFoldDB" id="A0A161WII7"/>
<evidence type="ECO:0000313" key="3">
    <source>
        <dbReference type="Proteomes" id="UP000076603"/>
    </source>
</evidence>
<keyword evidence="1" id="KW-0812">Transmembrane</keyword>
<dbReference type="EMBL" id="LWAE01000003">
    <property type="protein sequence ID" value="KZL91495.1"/>
    <property type="molecule type" value="Genomic_DNA"/>
</dbReference>
<dbReference type="STRING" id="1121326.CLMAG_32540"/>